<dbReference type="AlphaFoldDB" id="A0A2C5ZDL1"/>
<evidence type="ECO:0000313" key="1">
    <source>
        <dbReference type="EMBL" id="PHH97499.1"/>
    </source>
</evidence>
<name>A0A2C5ZDL1_FUSNP</name>
<dbReference type="Proteomes" id="UP000225199">
    <property type="component" value="Unassembled WGS sequence"/>
</dbReference>
<organism evidence="1 2">
    <name type="scientific">Fusobacterium nucleatum subsp. polymorphum</name>
    <name type="common">Fusobacterium polymorphum</name>
    <dbReference type="NCBI Taxonomy" id="76857"/>
    <lineage>
        <taxon>Bacteria</taxon>
        <taxon>Fusobacteriati</taxon>
        <taxon>Fusobacteriota</taxon>
        <taxon>Fusobacteriia</taxon>
        <taxon>Fusobacteriales</taxon>
        <taxon>Fusobacteriaceae</taxon>
        <taxon>Fusobacterium</taxon>
    </lineage>
</organism>
<accession>A0A2C5ZDL1</accession>
<evidence type="ECO:0000313" key="2">
    <source>
        <dbReference type="Proteomes" id="UP000225199"/>
    </source>
</evidence>
<proteinExistence type="predicted"/>
<protein>
    <submittedName>
        <fullName evidence="1">Uncharacterized protein</fullName>
    </submittedName>
</protein>
<sequence length="149" mass="17671">MMKKEELMINNKKIVLMEQPSQYILDLERRFPDEDMVGYCKEILKYPAEVNPSIEEIINLPDSVKYGDLELSLKKEDGKKDLYLAQEIIYSVRQNKPNAAYVGEFFLKKLKKDVNDYKYQELIKIGEEVFKQVGEMLYLGQIRETFRKM</sequence>
<comment type="caution">
    <text evidence="1">The sequence shown here is derived from an EMBL/GenBank/DDBJ whole genome shotgun (WGS) entry which is preliminary data.</text>
</comment>
<dbReference type="EMBL" id="NIRJ01000001">
    <property type="protein sequence ID" value="PHH97499.1"/>
    <property type="molecule type" value="Genomic_DNA"/>
</dbReference>
<reference evidence="1 2" key="1">
    <citation type="submission" date="2017-06" db="EMBL/GenBank/DDBJ databases">
        <title>Draft genome sequence of Fusobacterium nucleatum subsp. polymorphum KCOM 1002 (=ChDC F175).</title>
        <authorList>
            <person name="Kook J.-K."/>
            <person name="Park S.-N."/>
            <person name="Lim Y.K."/>
            <person name="Roh H."/>
        </authorList>
    </citation>
    <scope>NUCLEOTIDE SEQUENCE [LARGE SCALE GENOMIC DNA]</scope>
    <source>
        <strain evidence="2">KCOM 1002 (ChDC F175)</strain>
    </source>
</reference>
<gene>
    <name evidence="1" type="ORF">CA840_09460</name>
</gene>